<dbReference type="EMBL" id="MUGY01000031">
    <property type="protein sequence ID" value="OXA89406.1"/>
    <property type="molecule type" value="Genomic_DNA"/>
</dbReference>
<evidence type="ECO:0000313" key="3">
    <source>
        <dbReference type="EMBL" id="OXA89406.1"/>
    </source>
</evidence>
<accession>A0A085ZH06</accession>
<evidence type="ECO:0000313" key="2">
    <source>
        <dbReference type="EMBL" id="KFF03720.1"/>
    </source>
</evidence>
<evidence type="ECO:0000313" key="4">
    <source>
        <dbReference type="Proteomes" id="UP000028712"/>
    </source>
</evidence>
<gene>
    <name evidence="3" type="ORF">B0A62_20965</name>
    <name evidence="2" type="ORF">IW20_24665</name>
</gene>
<evidence type="ECO:0000313" key="5">
    <source>
        <dbReference type="Proteomes" id="UP000198424"/>
    </source>
</evidence>
<protein>
    <submittedName>
        <fullName evidence="2">Uncharacterized protein</fullName>
    </submittedName>
</protein>
<reference evidence="2 4" key="1">
    <citation type="submission" date="2014-07" db="EMBL/GenBank/DDBJ databases">
        <title>Genome of Flavobacterium hydatis DSM 2063.</title>
        <authorList>
            <person name="Pipes S.E."/>
            <person name="Stropko S.J."/>
            <person name="Newman J.D."/>
        </authorList>
    </citation>
    <scope>NUCLEOTIDE SEQUENCE [LARGE SCALE GENOMIC DNA]</scope>
    <source>
        <strain evidence="2 4">DSM 2063</strain>
    </source>
</reference>
<dbReference type="Proteomes" id="UP000198424">
    <property type="component" value="Unassembled WGS sequence"/>
</dbReference>
<dbReference type="AlphaFoldDB" id="A0A085ZH06"/>
<dbReference type="STRING" id="991.IW20_24665"/>
<feature type="signal peptide" evidence="1">
    <location>
        <begin position="1"/>
        <end position="37"/>
    </location>
</feature>
<keyword evidence="5" id="KW-1185">Reference proteome</keyword>
<dbReference type="Proteomes" id="UP000028712">
    <property type="component" value="Unassembled WGS sequence"/>
</dbReference>
<feature type="chain" id="PRO_5001801046" evidence="1">
    <location>
        <begin position="38"/>
        <end position="567"/>
    </location>
</feature>
<proteinExistence type="predicted"/>
<name>A0A085ZH06_FLAHY</name>
<sequence length="567" mass="59180">MIKAYWLWLENNVKKRTMKKNIIILLMAILSFAQVFAQDADHIGIGTRKADASAVLELKSSNQGFLLPRLTTEQRDGISNPAVGLTIFNLETNCIESYTGEDWVGNCGTPKAMVKILNCDSDVVLAGNFKEGQSVSNTTLTLKLNVEKKGSYIISVAAKPDNGYYYNASGVFSSTGPVELVIGGMGSPKAERTASNPDKIYITMNDTESTCTKDVLVAPSAIPPMFALNAVSANGIGIVNSPLNSSTNSLTISLSGNASAFGSTYSIPAVTVNGMTFGPTSGTFSQNPMTITLTGRGTPLSGGVFPVIITSNGTLSPNSVTMNYTVASPTLRLVDFNGGGYSANSGEALALIKAAANFGTSASSLVKAQGFTVSNSGNMANTVASKPDIIVVHYPYNMNTAEANLLKGYLDAGGVVLYFTESGNTQVALNVATMMGYPSGILTNSNVTQARVERFNAVSDQIIKGPFGDLTGLGWEDDGGGGNAMKGFPAGAVVDYNTNAGGSRVFRATGPSLFFVGDGGWLNRNLLSGTTPILSANGGSNSALWGNIMAWAVNQATTSGINYKPAQ</sequence>
<dbReference type="eggNOG" id="COG5295">
    <property type="taxonomic scope" value="Bacteria"/>
</dbReference>
<organism evidence="2 4">
    <name type="scientific">Flavobacterium hydatis</name>
    <name type="common">Cytophaga aquatilis</name>
    <dbReference type="NCBI Taxonomy" id="991"/>
    <lineage>
        <taxon>Bacteria</taxon>
        <taxon>Pseudomonadati</taxon>
        <taxon>Bacteroidota</taxon>
        <taxon>Flavobacteriia</taxon>
        <taxon>Flavobacteriales</taxon>
        <taxon>Flavobacteriaceae</taxon>
        <taxon>Flavobacterium</taxon>
    </lineage>
</organism>
<evidence type="ECO:0000256" key="1">
    <source>
        <dbReference type="SAM" id="SignalP"/>
    </source>
</evidence>
<dbReference type="EMBL" id="JPRM01000057">
    <property type="protein sequence ID" value="KFF03720.1"/>
    <property type="molecule type" value="Genomic_DNA"/>
</dbReference>
<keyword evidence="1" id="KW-0732">Signal</keyword>
<comment type="caution">
    <text evidence="2">The sequence shown here is derived from an EMBL/GenBank/DDBJ whole genome shotgun (WGS) entry which is preliminary data.</text>
</comment>
<reference evidence="3 5" key="2">
    <citation type="submission" date="2016-11" db="EMBL/GenBank/DDBJ databases">
        <title>Whole genomes of Flavobacteriaceae.</title>
        <authorList>
            <person name="Stine C."/>
            <person name="Li C."/>
            <person name="Tadesse D."/>
        </authorList>
    </citation>
    <scope>NUCLEOTIDE SEQUENCE [LARGE SCALE GENOMIC DNA]</scope>
    <source>
        <strain evidence="3 5">ATCC 29551</strain>
    </source>
</reference>